<accession>A0A103YK34</accession>
<dbReference type="Gramene" id="KVI10495">
    <property type="protein sequence ID" value="KVI10495"/>
    <property type="gene ID" value="Ccrd_011081"/>
</dbReference>
<dbReference type="AlphaFoldDB" id="A0A103YK34"/>
<name>A0A103YK34_CYNCS</name>
<protein>
    <submittedName>
        <fullName evidence="1">Uncharacterized protein</fullName>
    </submittedName>
</protein>
<comment type="caution">
    <text evidence="1">The sequence shown here is derived from an EMBL/GenBank/DDBJ whole genome shotgun (WGS) entry which is preliminary data.</text>
</comment>
<dbReference type="Proteomes" id="UP000243975">
    <property type="component" value="Unassembled WGS sequence"/>
</dbReference>
<evidence type="ECO:0000313" key="2">
    <source>
        <dbReference type="Proteomes" id="UP000243975"/>
    </source>
</evidence>
<organism evidence="1 2">
    <name type="scientific">Cynara cardunculus var. scolymus</name>
    <name type="common">Globe artichoke</name>
    <name type="synonym">Cynara scolymus</name>
    <dbReference type="NCBI Taxonomy" id="59895"/>
    <lineage>
        <taxon>Eukaryota</taxon>
        <taxon>Viridiplantae</taxon>
        <taxon>Streptophyta</taxon>
        <taxon>Embryophyta</taxon>
        <taxon>Tracheophyta</taxon>
        <taxon>Spermatophyta</taxon>
        <taxon>Magnoliopsida</taxon>
        <taxon>eudicotyledons</taxon>
        <taxon>Gunneridae</taxon>
        <taxon>Pentapetalae</taxon>
        <taxon>asterids</taxon>
        <taxon>campanulids</taxon>
        <taxon>Asterales</taxon>
        <taxon>Asteraceae</taxon>
        <taxon>Carduoideae</taxon>
        <taxon>Cardueae</taxon>
        <taxon>Carduinae</taxon>
        <taxon>Cynara</taxon>
    </lineage>
</organism>
<proteinExistence type="predicted"/>
<gene>
    <name evidence="1" type="ORF">Ccrd_011081</name>
</gene>
<dbReference type="EMBL" id="LEKV01001018">
    <property type="protein sequence ID" value="KVI10495.1"/>
    <property type="molecule type" value="Genomic_DNA"/>
</dbReference>
<sequence>MEDIELGRRPRITTMPQTIHVPHRVIPPFTRINSNLGYVMGRRNAVFYLPRSVEEEIFKSGCKYDGCVICLERFVEKEIIRVTGQLASISINVTKP</sequence>
<keyword evidence="2" id="KW-1185">Reference proteome</keyword>
<evidence type="ECO:0000313" key="1">
    <source>
        <dbReference type="EMBL" id="KVI10495.1"/>
    </source>
</evidence>
<reference evidence="1 2" key="1">
    <citation type="journal article" date="2016" name="Sci. Rep.">
        <title>The genome sequence of the outbreeding globe artichoke constructed de novo incorporating a phase-aware low-pass sequencing strategy of F1 progeny.</title>
        <authorList>
            <person name="Scaglione D."/>
            <person name="Reyes-Chin-Wo S."/>
            <person name="Acquadro A."/>
            <person name="Froenicke L."/>
            <person name="Portis E."/>
            <person name="Beitel C."/>
            <person name="Tirone M."/>
            <person name="Mauro R."/>
            <person name="Lo Monaco A."/>
            <person name="Mauromicale G."/>
            <person name="Faccioli P."/>
            <person name="Cattivelli L."/>
            <person name="Rieseberg L."/>
            <person name="Michelmore R."/>
            <person name="Lanteri S."/>
        </authorList>
    </citation>
    <scope>NUCLEOTIDE SEQUENCE [LARGE SCALE GENOMIC DNA]</scope>
    <source>
        <strain evidence="1">2C</strain>
    </source>
</reference>